<reference evidence="1" key="2">
    <citation type="submission" date="2021-04" db="EMBL/GenBank/DDBJ databases">
        <authorList>
            <person name="Gilroy R."/>
        </authorList>
    </citation>
    <scope>NUCLEOTIDE SEQUENCE</scope>
    <source>
        <strain evidence="1">CHK156-179</strain>
    </source>
</reference>
<accession>A0A9D2KGS5</accession>
<evidence type="ECO:0000313" key="1">
    <source>
        <dbReference type="EMBL" id="HJA02508.1"/>
    </source>
</evidence>
<gene>
    <name evidence="1" type="ORF">H9797_03905</name>
</gene>
<comment type="caution">
    <text evidence="1">The sequence shown here is derived from an EMBL/GenBank/DDBJ whole genome shotgun (WGS) entry which is preliminary data.</text>
</comment>
<dbReference type="Proteomes" id="UP000824221">
    <property type="component" value="Unassembled WGS sequence"/>
</dbReference>
<name>A0A9D2KGS5_9FIRM</name>
<dbReference type="EMBL" id="DXAJ01000058">
    <property type="protein sequence ID" value="HJA02508.1"/>
    <property type="molecule type" value="Genomic_DNA"/>
</dbReference>
<protein>
    <submittedName>
        <fullName evidence="1">Uncharacterized protein</fullName>
    </submittedName>
</protein>
<organism evidence="1 2">
    <name type="scientific">Candidatus Gallimonas gallistercoris</name>
    <dbReference type="NCBI Taxonomy" id="2838602"/>
    <lineage>
        <taxon>Bacteria</taxon>
        <taxon>Bacillati</taxon>
        <taxon>Bacillota</taxon>
        <taxon>Clostridia</taxon>
        <taxon>Candidatus Gallimonas</taxon>
    </lineage>
</organism>
<evidence type="ECO:0000313" key="2">
    <source>
        <dbReference type="Proteomes" id="UP000824221"/>
    </source>
</evidence>
<proteinExistence type="predicted"/>
<reference evidence="1" key="1">
    <citation type="journal article" date="2021" name="PeerJ">
        <title>Extensive microbial diversity within the chicken gut microbiome revealed by metagenomics and culture.</title>
        <authorList>
            <person name="Gilroy R."/>
            <person name="Ravi A."/>
            <person name="Getino M."/>
            <person name="Pursley I."/>
            <person name="Horton D.L."/>
            <person name="Alikhan N.F."/>
            <person name="Baker D."/>
            <person name="Gharbi K."/>
            <person name="Hall N."/>
            <person name="Watson M."/>
            <person name="Adriaenssens E.M."/>
            <person name="Foster-Nyarko E."/>
            <person name="Jarju S."/>
            <person name="Secka A."/>
            <person name="Antonio M."/>
            <person name="Oren A."/>
            <person name="Chaudhuri R.R."/>
            <person name="La Ragione R."/>
            <person name="Hildebrand F."/>
            <person name="Pallen M.J."/>
        </authorList>
    </citation>
    <scope>NUCLEOTIDE SEQUENCE</scope>
    <source>
        <strain evidence="1">CHK156-179</strain>
    </source>
</reference>
<sequence>MKIEKLTQETLPQDISLLFDESIFPPPVKVQGSELRALDDMLLITSGGRYKLFTEGCDYVRVLEGKGHVKWARGEYPFSEGDILRLDGVKEYELNGKGRYVIVRK</sequence>
<dbReference type="AlphaFoldDB" id="A0A9D2KGS5"/>